<accession>A0ACB8C2K9</accession>
<dbReference type="EMBL" id="CM023478">
    <property type="protein sequence ID" value="KAH7933068.1"/>
    <property type="molecule type" value="Genomic_DNA"/>
</dbReference>
<proteinExistence type="predicted"/>
<evidence type="ECO:0000313" key="1">
    <source>
        <dbReference type="EMBL" id="KAH7933068.1"/>
    </source>
</evidence>
<organism evidence="1 2">
    <name type="scientific">Dermacentor silvarum</name>
    <name type="common">Tick</name>
    <dbReference type="NCBI Taxonomy" id="543639"/>
    <lineage>
        <taxon>Eukaryota</taxon>
        <taxon>Metazoa</taxon>
        <taxon>Ecdysozoa</taxon>
        <taxon>Arthropoda</taxon>
        <taxon>Chelicerata</taxon>
        <taxon>Arachnida</taxon>
        <taxon>Acari</taxon>
        <taxon>Parasitiformes</taxon>
        <taxon>Ixodida</taxon>
        <taxon>Ixodoidea</taxon>
        <taxon>Ixodidae</taxon>
        <taxon>Rhipicephalinae</taxon>
        <taxon>Dermacentor</taxon>
    </lineage>
</organism>
<gene>
    <name evidence="1" type="ORF">HPB49_007828</name>
</gene>
<protein>
    <submittedName>
        <fullName evidence="1">Uncharacterized protein</fullName>
    </submittedName>
</protein>
<sequence length="144" mass="15111">MSRIYNQRRIGAAQQHLRATARLAKWIHLRKPPSGAVWVGGLLGQPIAGSGLSTAQTHDKSCLKATAAKSAWTGAAGLHTRTCDACWRSVAETKSFPEAAATVCKCGSYSLAGGCMASGTPSKRALFISRSSRFSAVTSLNSCV</sequence>
<reference evidence="1" key="1">
    <citation type="submission" date="2020-05" db="EMBL/GenBank/DDBJ databases">
        <title>Large-scale comparative analyses of tick genomes elucidate their genetic diversity and vector capacities.</title>
        <authorList>
            <person name="Jia N."/>
            <person name="Wang J."/>
            <person name="Shi W."/>
            <person name="Du L."/>
            <person name="Sun Y."/>
            <person name="Zhan W."/>
            <person name="Jiang J."/>
            <person name="Wang Q."/>
            <person name="Zhang B."/>
            <person name="Ji P."/>
            <person name="Sakyi L.B."/>
            <person name="Cui X."/>
            <person name="Yuan T."/>
            <person name="Jiang B."/>
            <person name="Yang W."/>
            <person name="Lam T.T.-Y."/>
            <person name="Chang Q."/>
            <person name="Ding S."/>
            <person name="Wang X."/>
            <person name="Zhu J."/>
            <person name="Ruan X."/>
            <person name="Zhao L."/>
            <person name="Wei J."/>
            <person name="Que T."/>
            <person name="Du C."/>
            <person name="Cheng J."/>
            <person name="Dai P."/>
            <person name="Han X."/>
            <person name="Huang E."/>
            <person name="Gao Y."/>
            <person name="Liu J."/>
            <person name="Shao H."/>
            <person name="Ye R."/>
            <person name="Li L."/>
            <person name="Wei W."/>
            <person name="Wang X."/>
            <person name="Wang C."/>
            <person name="Yang T."/>
            <person name="Huo Q."/>
            <person name="Li W."/>
            <person name="Guo W."/>
            <person name="Chen H."/>
            <person name="Zhou L."/>
            <person name="Ni X."/>
            <person name="Tian J."/>
            <person name="Zhou Y."/>
            <person name="Sheng Y."/>
            <person name="Liu T."/>
            <person name="Pan Y."/>
            <person name="Xia L."/>
            <person name="Li J."/>
            <person name="Zhao F."/>
            <person name="Cao W."/>
        </authorList>
    </citation>
    <scope>NUCLEOTIDE SEQUENCE</scope>
    <source>
        <strain evidence="1">Dsil-2018</strain>
    </source>
</reference>
<comment type="caution">
    <text evidence="1">The sequence shown here is derived from an EMBL/GenBank/DDBJ whole genome shotgun (WGS) entry which is preliminary data.</text>
</comment>
<dbReference type="Proteomes" id="UP000821865">
    <property type="component" value="Chromosome 9"/>
</dbReference>
<keyword evidence="2" id="KW-1185">Reference proteome</keyword>
<name>A0ACB8C2K9_DERSI</name>
<evidence type="ECO:0000313" key="2">
    <source>
        <dbReference type="Proteomes" id="UP000821865"/>
    </source>
</evidence>